<sequence>MPSAQTSPSIASRIFLPFPRIQPMEVLPDWVLFPSKNCDKRPAKNNKDGSHGTNFHTRVEDGDNQAQSCRQKLPESKISEIICSKFAAMQVAMINPQQKIGKKKHLPTKHYSQIKSPLPTFLISLC</sequence>
<dbReference type="Proteomes" id="UP001152523">
    <property type="component" value="Unassembled WGS sequence"/>
</dbReference>
<organism evidence="2 3">
    <name type="scientific">Cuscuta epithymum</name>
    <dbReference type="NCBI Taxonomy" id="186058"/>
    <lineage>
        <taxon>Eukaryota</taxon>
        <taxon>Viridiplantae</taxon>
        <taxon>Streptophyta</taxon>
        <taxon>Embryophyta</taxon>
        <taxon>Tracheophyta</taxon>
        <taxon>Spermatophyta</taxon>
        <taxon>Magnoliopsida</taxon>
        <taxon>eudicotyledons</taxon>
        <taxon>Gunneridae</taxon>
        <taxon>Pentapetalae</taxon>
        <taxon>asterids</taxon>
        <taxon>lamiids</taxon>
        <taxon>Solanales</taxon>
        <taxon>Convolvulaceae</taxon>
        <taxon>Cuscuteae</taxon>
        <taxon>Cuscuta</taxon>
        <taxon>Cuscuta subgen. Cuscuta</taxon>
    </lineage>
</organism>
<proteinExistence type="predicted"/>
<evidence type="ECO:0000313" key="3">
    <source>
        <dbReference type="Proteomes" id="UP001152523"/>
    </source>
</evidence>
<comment type="caution">
    <text evidence="2">The sequence shown here is derived from an EMBL/GenBank/DDBJ whole genome shotgun (WGS) entry which is preliminary data.</text>
</comment>
<dbReference type="EMBL" id="CAMAPF010000948">
    <property type="protein sequence ID" value="CAH9127539.1"/>
    <property type="molecule type" value="Genomic_DNA"/>
</dbReference>
<feature type="region of interest" description="Disordered" evidence="1">
    <location>
        <begin position="38"/>
        <end position="68"/>
    </location>
</feature>
<name>A0AAV0EW77_9ASTE</name>
<gene>
    <name evidence="2" type="ORF">CEPIT_LOCUS28399</name>
</gene>
<dbReference type="AlphaFoldDB" id="A0AAV0EW77"/>
<feature type="compositionally biased region" description="Basic and acidic residues" evidence="1">
    <location>
        <begin position="38"/>
        <end position="50"/>
    </location>
</feature>
<protein>
    <submittedName>
        <fullName evidence="2">Uncharacterized protein</fullName>
    </submittedName>
</protein>
<reference evidence="2" key="1">
    <citation type="submission" date="2022-07" db="EMBL/GenBank/DDBJ databases">
        <authorList>
            <person name="Macas J."/>
            <person name="Novak P."/>
            <person name="Neumann P."/>
        </authorList>
    </citation>
    <scope>NUCLEOTIDE SEQUENCE</scope>
</reference>
<evidence type="ECO:0000256" key="1">
    <source>
        <dbReference type="SAM" id="MobiDB-lite"/>
    </source>
</evidence>
<keyword evidence="3" id="KW-1185">Reference proteome</keyword>
<evidence type="ECO:0000313" key="2">
    <source>
        <dbReference type="EMBL" id="CAH9127539.1"/>
    </source>
</evidence>
<accession>A0AAV0EW77</accession>